<dbReference type="NCBIfam" id="NF047558">
    <property type="entry name" value="TPR_END_plus"/>
    <property type="match status" value="1"/>
</dbReference>
<dbReference type="SUPFAM" id="SSF48452">
    <property type="entry name" value="TPR-like"/>
    <property type="match status" value="1"/>
</dbReference>
<gene>
    <name evidence="1" type="ORF">GCM10009119_39730</name>
</gene>
<proteinExistence type="predicted"/>
<reference evidence="1 2" key="1">
    <citation type="journal article" date="2019" name="Int. J. Syst. Evol. Microbiol.">
        <title>The Global Catalogue of Microorganisms (GCM) 10K type strain sequencing project: providing services to taxonomists for standard genome sequencing and annotation.</title>
        <authorList>
            <consortium name="The Broad Institute Genomics Platform"/>
            <consortium name="The Broad Institute Genome Sequencing Center for Infectious Disease"/>
            <person name="Wu L."/>
            <person name="Ma J."/>
        </authorList>
    </citation>
    <scope>NUCLEOTIDE SEQUENCE [LARGE SCALE GENOMIC DNA]</scope>
    <source>
        <strain evidence="1 2">JCM 16112</strain>
    </source>
</reference>
<name>A0ABN1N4V1_9BACT</name>
<sequence length="569" mass="64373">MVPENKFLKDAQLVPSKLKLEGDSIRFTVKGSIPIESVLTPRNPKVTLSYHAEGNLIEFGEIDLNRNVAEYEYEKDFSLKYEPWMAGATLELFFFQGKKENQPAFEKQVLAKGVIAPQLMVKLGEVYPDEPIPVVGLFITSGALDREIVRNEEFVFQFDPSSSTYKSSAVNATTLKRMDAFLEANPDVQEFKITGIQSPESAEGKANTLGRDRAVALKQLFGSRVNSLSASRLKLSSRSNDWFDLRLLLREYKGISTNRKEELYAILMNEESYLEQSERLKKVPGYSQVAQDLYPKLRVAKVEIISKPRAGLDMQQSIKLKEALSRTDGTNALSLAEWALAAEATQSLEEKAAIYSKMTEFFRSPMPYNNMAVVRMRQAQRTLDPGSKDVLWEEALRLLTQANRIESNPHTLHNQGQILALMGDYWEAYKKLSDASTMTQNPDFLQHNEALRGALDILRGDYKLATLRFNYRFTDPKDYFNKGLAYYMVADYANANIAFEESVIQGRDFGYGFYGLAMIAAAAGQKEVALIQLKKAISANRQLSERAFQDPLFEELRTSPEFFTELAIN</sequence>
<evidence type="ECO:0000313" key="2">
    <source>
        <dbReference type="Proteomes" id="UP001500469"/>
    </source>
</evidence>
<dbReference type="InterPro" id="IPR019734">
    <property type="entry name" value="TPR_rpt"/>
</dbReference>
<comment type="caution">
    <text evidence="1">The sequence shown here is derived from an EMBL/GenBank/DDBJ whole genome shotgun (WGS) entry which is preliminary data.</text>
</comment>
<dbReference type="Proteomes" id="UP001500469">
    <property type="component" value="Unassembled WGS sequence"/>
</dbReference>
<dbReference type="EMBL" id="BAAAFI010000048">
    <property type="protein sequence ID" value="GAA0881003.1"/>
    <property type="molecule type" value="Genomic_DNA"/>
</dbReference>
<evidence type="ECO:0008006" key="3">
    <source>
        <dbReference type="Google" id="ProtNLM"/>
    </source>
</evidence>
<accession>A0ABN1N4V1</accession>
<dbReference type="SMART" id="SM00028">
    <property type="entry name" value="TPR"/>
    <property type="match status" value="3"/>
</dbReference>
<evidence type="ECO:0000313" key="1">
    <source>
        <dbReference type="EMBL" id="GAA0881003.1"/>
    </source>
</evidence>
<keyword evidence="2" id="KW-1185">Reference proteome</keyword>
<dbReference type="InterPro" id="IPR011990">
    <property type="entry name" value="TPR-like_helical_dom_sf"/>
</dbReference>
<organism evidence="1 2">
    <name type="scientific">Algoriphagus jejuensis</name>
    <dbReference type="NCBI Taxonomy" id="419934"/>
    <lineage>
        <taxon>Bacteria</taxon>
        <taxon>Pseudomonadati</taxon>
        <taxon>Bacteroidota</taxon>
        <taxon>Cytophagia</taxon>
        <taxon>Cytophagales</taxon>
        <taxon>Cyclobacteriaceae</taxon>
        <taxon>Algoriphagus</taxon>
    </lineage>
</organism>
<protein>
    <recommendedName>
        <fullName evidence="3">OmpA family protein</fullName>
    </recommendedName>
</protein>
<dbReference type="Gene3D" id="1.25.40.10">
    <property type="entry name" value="Tetratricopeptide repeat domain"/>
    <property type="match status" value="2"/>
</dbReference>